<proteinExistence type="predicted"/>
<sequence>MMTEIMHTTWNPTEQILRTRISGVLNQEQVEAWEQSLEQMSRQIPKHLNFTMLVDIQGYEVSEQDKAVHQQQRVVIPTFLARHGFEVGFFRLFEVQNTIPPSPDRARCVAVAHVHHDCNKMALYNQNLGRSNERFFCQLSEAEAWLGEGIF</sequence>
<accession>A0ABV0KR33</accession>
<evidence type="ECO:0008006" key="3">
    <source>
        <dbReference type="Google" id="ProtNLM"/>
    </source>
</evidence>
<reference evidence="1 2" key="1">
    <citation type="submission" date="2022-04" db="EMBL/GenBank/DDBJ databases">
        <title>Positive selection, recombination, and allopatry shape intraspecific diversity of widespread and dominant cyanobacteria.</title>
        <authorList>
            <person name="Wei J."/>
            <person name="Shu W."/>
            <person name="Hu C."/>
        </authorList>
    </citation>
    <scope>NUCLEOTIDE SEQUENCE [LARGE SCALE GENOMIC DNA]</scope>
    <source>
        <strain evidence="1 2">AS-A4</strain>
    </source>
</reference>
<dbReference type="RefSeq" id="WP_190446318.1">
    <property type="nucleotide sequence ID" value="NZ_JAMPLM010000035.1"/>
</dbReference>
<keyword evidence="2" id="KW-1185">Reference proteome</keyword>
<organism evidence="1 2">
    <name type="scientific">Stenomitos frigidus AS-A4</name>
    <dbReference type="NCBI Taxonomy" id="2933935"/>
    <lineage>
        <taxon>Bacteria</taxon>
        <taxon>Bacillati</taxon>
        <taxon>Cyanobacteriota</taxon>
        <taxon>Cyanophyceae</taxon>
        <taxon>Leptolyngbyales</taxon>
        <taxon>Leptolyngbyaceae</taxon>
        <taxon>Stenomitos</taxon>
    </lineage>
</organism>
<protein>
    <recommendedName>
        <fullName evidence="3">STAS/SEC14 domain-containing protein</fullName>
    </recommendedName>
</protein>
<evidence type="ECO:0000313" key="2">
    <source>
        <dbReference type="Proteomes" id="UP001476950"/>
    </source>
</evidence>
<comment type="caution">
    <text evidence="1">The sequence shown here is derived from an EMBL/GenBank/DDBJ whole genome shotgun (WGS) entry which is preliminary data.</text>
</comment>
<name>A0ABV0KR33_9CYAN</name>
<dbReference type="EMBL" id="JAMPLM010000035">
    <property type="protein sequence ID" value="MEP1061498.1"/>
    <property type="molecule type" value="Genomic_DNA"/>
</dbReference>
<evidence type="ECO:0000313" key="1">
    <source>
        <dbReference type="EMBL" id="MEP1061498.1"/>
    </source>
</evidence>
<gene>
    <name evidence="1" type="ORF">NDI38_24010</name>
</gene>
<dbReference type="Proteomes" id="UP001476950">
    <property type="component" value="Unassembled WGS sequence"/>
</dbReference>